<dbReference type="EMBL" id="JAAGAX010000013">
    <property type="protein sequence ID" value="KAF2293693.1"/>
    <property type="molecule type" value="Genomic_DNA"/>
</dbReference>
<protein>
    <submittedName>
        <fullName evidence="1">Uncharacterized protein</fullName>
    </submittedName>
</protein>
<dbReference type="PANTHER" id="PTHR36769">
    <property type="entry name" value="2,3-BISPHOSPHOGLYCERATE-DEPENDENT PHOSPHOGLYCERATE MUTASE"/>
    <property type="match status" value="1"/>
</dbReference>
<name>A0A6A6L0I1_HEVBR</name>
<comment type="caution">
    <text evidence="1">The sequence shown here is derived from an EMBL/GenBank/DDBJ whole genome shotgun (WGS) entry which is preliminary data.</text>
</comment>
<dbReference type="PANTHER" id="PTHR36769:SF1">
    <property type="entry name" value="2,3-BISPHOSPHOGLYCERATE-DEPENDENT PHOSPHOGLYCERATE MUTASE"/>
    <property type="match status" value="1"/>
</dbReference>
<proteinExistence type="predicted"/>
<dbReference type="Proteomes" id="UP000467840">
    <property type="component" value="Chromosome 7"/>
</dbReference>
<sequence>MLKSKRLVSGKRFVKPSKRLKEIDVGRVLSKFITQCNEVKAATIANKEGGQLSVKAPQYCQGTTRTCWCCKEIDLGDGAEA</sequence>
<gene>
    <name evidence="1" type="ORF">GH714_004194</name>
</gene>
<dbReference type="AlphaFoldDB" id="A0A6A6L0I1"/>
<evidence type="ECO:0000313" key="1">
    <source>
        <dbReference type="EMBL" id="KAF2293693.1"/>
    </source>
</evidence>
<keyword evidence="2" id="KW-1185">Reference proteome</keyword>
<organism evidence="1 2">
    <name type="scientific">Hevea brasiliensis</name>
    <name type="common">Para rubber tree</name>
    <name type="synonym">Siphonia brasiliensis</name>
    <dbReference type="NCBI Taxonomy" id="3981"/>
    <lineage>
        <taxon>Eukaryota</taxon>
        <taxon>Viridiplantae</taxon>
        <taxon>Streptophyta</taxon>
        <taxon>Embryophyta</taxon>
        <taxon>Tracheophyta</taxon>
        <taxon>Spermatophyta</taxon>
        <taxon>Magnoliopsida</taxon>
        <taxon>eudicotyledons</taxon>
        <taxon>Gunneridae</taxon>
        <taxon>Pentapetalae</taxon>
        <taxon>rosids</taxon>
        <taxon>fabids</taxon>
        <taxon>Malpighiales</taxon>
        <taxon>Euphorbiaceae</taxon>
        <taxon>Crotonoideae</taxon>
        <taxon>Micrandreae</taxon>
        <taxon>Hevea</taxon>
    </lineage>
</organism>
<accession>A0A6A6L0I1</accession>
<evidence type="ECO:0000313" key="2">
    <source>
        <dbReference type="Proteomes" id="UP000467840"/>
    </source>
</evidence>
<reference evidence="1 2" key="1">
    <citation type="journal article" date="2020" name="Mol. Plant">
        <title>The Chromosome-Based Rubber Tree Genome Provides New Insights into Spurge Genome Evolution and Rubber Biosynthesis.</title>
        <authorList>
            <person name="Liu J."/>
            <person name="Shi C."/>
            <person name="Shi C.C."/>
            <person name="Li W."/>
            <person name="Zhang Q.J."/>
            <person name="Zhang Y."/>
            <person name="Li K."/>
            <person name="Lu H.F."/>
            <person name="Shi C."/>
            <person name="Zhu S.T."/>
            <person name="Xiao Z.Y."/>
            <person name="Nan H."/>
            <person name="Yue Y."/>
            <person name="Zhu X.G."/>
            <person name="Wu Y."/>
            <person name="Hong X.N."/>
            <person name="Fan G.Y."/>
            <person name="Tong Y."/>
            <person name="Zhang D."/>
            <person name="Mao C.L."/>
            <person name="Liu Y.L."/>
            <person name="Hao S.J."/>
            <person name="Liu W.Q."/>
            <person name="Lv M.Q."/>
            <person name="Zhang H.B."/>
            <person name="Liu Y."/>
            <person name="Hu-Tang G.R."/>
            <person name="Wang J.P."/>
            <person name="Wang J.H."/>
            <person name="Sun Y.H."/>
            <person name="Ni S.B."/>
            <person name="Chen W.B."/>
            <person name="Zhang X.C."/>
            <person name="Jiao Y.N."/>
            <person name="Eichler E.E."/>
            <person name="Li G.H."/>
            <person name="Liu X."/>
            <person name="Gao L.Z."/>
        </authorList>
    </citation>
    <scope>NUCLEOTIDE SEQUENCE [LARGE SCALE GENOMIC DNA]</scope>
    <source>
        <strain evidence="2">cv. GT1</strain>
        <tissue evidence="1">Leaf</tissue>
    </source>
</reference>